<feature type="region of interest" description="Disordered" evidence="1">
    <location>
        <begin position="689"/>
        <end position="723"/>
    </location>
</feature>
<evidence type="ECO:0000256" key="1">
    <source>
        <dbReference type="SAM" id="MobiDB-lite"/>
    </source>
</evidence>
<dbReference type="PANTHER" id="PTHR33112:SF16">
    <property type="entry name" value="HETEROKARYON INCOMPATIBILITY DOMAIN-CONTAINING PROTEIN"/>
    <property type="match status" value="1"/>
</dbReference>
<dbReference type="PANTHER" id="PTHR33112">
    <property type="entry name" value="DOMAIN PROTEIN, PUTATIVE-RELATED"/>
    <property type="match status" value="1"/>
</dbReference>
<protein>
    <recommendedName>
        <fullName evidence="2">Heterokaryon incompatibility domain-containing protein</fullName>
    </recommendedName>
</protein>
<feature type="compositionally biased region" description="Basic and acidic residues" evidence="1">
    <location>
        <begin position="492"/>
        <end position="502"/>
    </location>
</feature>
<feature type="compositionally biased region" description="Basic and acidic residues" evidence="1">
    <location>
        <begin position="709"/>
        <end position="721"/>
    </location>
</feature>
<dbReference type="Pfam" id="PF06985">
    <property type="entry name" value="HET"/>
    <property type="match status" value="1"/>
</dbReference>
<sequence length="788" mass="88003">MLCSVCEGINVTDLVELAKANYGNLESGLPDEVARPAFLKWRHWIMLGDLVAAAREGCELCRALVDALGEEVRDPGEGVVTYMDALVKMEGDGSFLGFHVTIDSEDKEFHGSMGPGMIPRDRTAYLKGRFAGVESMKNWSTVGNSSTAATPNAGTPVPPAYVMSYQDMILDRLSFHVESKGSGHAKQSLAPLVFSLQVPRGQSKFVGPLRIGHFSLDPDLGSETNFDIARYWIQNCSENHYECPPMDDKPLPSRVINVGSDIREPFLVMTNHKKGRFIALSHCWGGSVGEKAKLTAKTAESFKDKIPMADLPGNFADAVLITRGLGFENLWIDCLCIMQDSREDWDIESKHMGDVYRDAVITLAASAASKATDGMLHTFSAYDLNGGPAIKLKVSRDSSPDDVVDIVRSDSTREDLGHLLQCGPLANRGWTLQEEILSPRTLYYGLQQIHWQCLHHYSSADGIHDYDVHWKRAFRYERIKDRIFKQTQSPDQDPHNPKKHQSDPGGDDETSLSPDARFRSSTPGFPSWSWARVTGKLHNLYTKILLPTRLDPSLISHNIVPMSLNPYGAIQSAELCIDGYTLPMRAVDHMAKHPTSGEIFWDPDPEITGKWGRKSPVWMVRKKEGDSWLVIGQEDRDGGKRSGNGNGKKDIAPQGKAKKLPYKILFIASHQRYAYGLVLKKAKGTNANTDANTVARHENENEDEDGDGDIAKTDCKSRDKDADDMEVDGLAKMPPKIELQDESLDSEVYTYSRIGLIKLQIKVATKNWNLNRFKWLDLKWERQKLRLI</sequence>
<proteinExistence type="predicted"/>
<dbReference type="InterPro" id="IPR010730">
    <property type="entry name" value="HET"/>
</dbReference>
<dbReference type="OrthoDB" id="5362512at2759"/>
<evidence type="ECO:0000259" key="2">
    <source>
        <dbReference type="Pfam" id="PF06985"/>
    </source>
</evidence>
<evidence type="ECO:0000313" key="3">
    <source>
        <dbReference type="EMBL" id="RAL66033.1"/>
    </source>
</evidence>
<accession>A0A395J2W5</accession>
<dbReference type="AlphaFoldDB" id="A0A395J2W5"/>
<organism evidence="3 4">
    <name type="scientific">Monilinia fructigena</name>
    <dbReference type="NCBI Taxonomy" id="38457"/>
    <lineage>
        <taxon>Eukaryota</taxon>
        <taxon>Fungi</taxon>
        <taxon>Dikarya</taxon>
        <taxon>Ascomycota</taxon>
        <taxon>Pezizomycotina</taxon>
        <taxon>Leotiomycetes</taxon>
        <taxon>Helotiales</taxon>
        <taxon>Sclerotiniaceae</taxon>
        <taxon>Monilinia</taxon>
    </lineage>
</organism>
<reference evidence="3 4" key="1">
    <citation type="submission" date="2018-06" db="EMBL/GenBank/DDBJ databases">
        <title>Genome Sequence of the Brown Rot Fungal Pathogen Monilinia fructigena.</title>
        <authorList>
            <person name="Landi L."/>
            <person name="De Miccolis Angelini R.M."/>
            <person name="Pollastro S."/>
            <person name="Abate D."/>
            <person name="Faretra F."/>
            <person name="Romanazzi G."/>
        </authorList>
    </citation>
    <scope>NUCLEOTIDE SEQUENCE [LARGE SCALE GENOMIC DNA]</scope>
    <source>
        <strain evidence="3 4">Mfrg269</strain>
    </source>
</reference>
<name>A0A395J2W5_9HELO</name>
<feature type="domain" description="Heterokaryon incompatibility" evidence="2">
    <location>
        <begin position="277"/>
        <end position="434"/>
    </location>
</feature>
<feature type="region of interest" description="Disordered" evidence="1">
    <location>
        <begin position="485"/>
        <end position="520"/>
    </location>
</feature>
<comment type="caution">
    <text evidence="3">The sequence shown here is derived from an EMBL/GenBank/DDBJ whole genome shotgun (WGS) entry which is preliminary data.</text>
</comment>
<gene>
    <name evidence="3" type="ORF">DID88_005694</name>
</gene>
<keyword evidence="4" id="KW-1185">Reference proteome</keyword>
<feature type="region of interest" description="Disordered" evidence="1">
    <location>
        <begin position="632"/>
        <end position="653"/>
    </location>
</feature>
<dbReference type="Proteomes" id="UP000249056">
    <property type="component" value="Unassembled WGS sequence"/>
</dbReference>
<evidence type="ECO:0000313" key="4">
    <source>
        <dbReference type="Proteomes" id="UP000249056"/>
    </source>
</evidence>
<dbReference type="EMBL" id="QKRW01000008">
    <property type="protein sequence ID" value="RAL66033.1"/>
    <property type="molecule type" value="Genomic_DNA"/>
</dbReference>